<evidence type="ECO:0000313" key="2">
    <source>
        <dbReference type="Proteomes" id="UP000663193"/>
    </source>
</evidence>
<reference evidence="2" key="1">
    <citation type="journal article" date="2021" name="BMC Genomics">
        <title>Chromosome-level genome assembly and manually-curated proteome of model necrotroph Parastagonospora nodorum Sn15 reveals a genome-wide trove of candidate effector homologs, and redundancy of virulence-related functions within an accessory chromosome.</title>
        <authorList>
            <person name="Bertazzoni S."/>
            <person name="Jones D.A.B."/>
            <person name="Phan H.T."/>
            <person name="Tan K.-C."/>
            <person name="Hane J.K."/>
        </authorList>
    </citation>
    <scope>NUCLEOTIDE SEQUENCE [LARGE SCALE GENOMIC DNA]</scope>
    <source>
        <strain evidence="2">SN15 / ATCC MYA-4574 / FGSC 10173)</strain>
    </source>
</reference>
<accession>A0A7U2I096</accession>
<dbReference type="VEuPathDB" id="FungiDB:JI435_301970"/>
<proteinExistence type="predicted"/>
<gene>
    <name evidence="1" type="ORF">JI435_301970</name>
</gene>
<keyword evidence="2" id="KW-1185">Reference proteome</keyword>
<organism evidence="1 2">
    <name type="scientific">Phaeosphaeria nodorum (strain SN15 / ATCC MYA-4574 / FGSC 10173)</name>
    <name type="common">Glume blotch fungus</name>
    <name type="synonym">Parastagonospora nodorum</name>
    <dbReference type="NCBI Taxonomy" id="321614"/>
    <lineage>
        <taxon>Eukaryota</taxon>
        <taxon>Fungi</taxon>
        <taxon>Dikarya</taxon>
        <taxon>Ascomycota</taxon>
        <taxon>Pezizomycotina</taxon>
        <taxon>Dothideomycetes</taxon>
        <taxon>Pleosporomycetidae</taxon>
        <taxon>Pleosporales</taxon>
        <taxon>Pleosporineae</taxon>
        <taxon>Phaeosphaeriaceae</taxon>
        <taxon>Parastagonospora</taxon>
    </lineage>
</organism>
<name>A0A7U2I096_PHANO</name>
<dbReference type="AlphaFoldDB" id="A0A7U2I096"/>
<evidence type="ECO:0000313" key="1">
    <source>
        <dbReference type="EMBL" id="QRC95101.1"/>
    </source>
</evidence>
<dbReference type="Proteomes" id="UP000663193">
    <property type="component" value="Chromosome 5"/>
</dbReference>
<dbReference type="EMBL" id="CP069027">
    <property type="protein sequence ID" value="QRC95101.1"/>
    <property type="molecule type" value="Genomic_DNA"/>
</dbReference>
<sequence length="57" mass="6653">MREGSDSCLRLFETLHAHTMRVATYVVWRAQTADVLPPHRLVMVKSEVLIRLLYQTI</sequence>
<protein>
    <submittedName>
        <fullName evidence="1">Uncharacterized protein</fullName>
    </submittedName>
</protein>